<dbReference type="Proteomes" id="UP000435648">
    <property type="component" value="Chromosome"/>
</dbReference>
<reference evidence="2 3" key="1">
    <citation type="submission" date="2019-12" db="EMBL/GenBank/DDBJ databases">
        <title>The genome of Stappia indica PHM037.</title>
        <authorList>
            <person name="Kacar D."/>
            <person name="Galan B."/>
            <person name="Canedo L."/>
            <person name="Rodriguez P."/>
            <person name="de la Calle F."/>
            <person name="Garcia J.L."/>
        </authorList>
    </citation>
    <scope>NUCLEOTIDE SEQUENCE [LARGE SCALE GENOMIC DNA]</scope>
    <source>
        <strain evidence="2 3">PHM037</strain>
    </source>
</reference>
<dbReference type="OrthoDB" id="1264301at2"/>
<dbReference type="AlphaFoldDB" id="A0A857C5W9"/>
<dbReference type="InterPro" id="IPR019226">
    <property type="entry name" value="DUF2158"/>
</dbReference>
<evidence type="ECO:0000313" key="3">
    <source>
        <dbReference type="Proteomes" id="UP000435648"/>
    </source>
</evidence>
<proteinExistence type="predicted"/>
<feature type="region of interest" description="Disordered" evidence="1">
    <location>
        <begin position="59"/>
        <end position="84"/>
    </location>
</feature>
<gene>
    <name evidence="2" type="ORF">GH266_05150</name>
</gene>
<sequence length="147" mass="16334">MKDDTNHVDVTTPPRFLVCEGAETRALIDGPGDTQAHAVSVARKLQQETTLGITLWREAGRFPAPSQQQTDAPPPREPQTCAEAAARNPFKYGDVVRLKSEDRWMTVVCPSCLDVECGWFDSSGAFHCESFHIDTLTKAERDDELPF</sequence>
<dbReference type="Pfam" id="PF09926">
    <property type="entry name" value="DUF2158"/>
    <property type="match status" value="1"/>
</dbReference>
<organism evidence="2 3">
    <name type="scientific">Stappia indica</name>
    <dbReference type="NCBI Taxonomy" id="538381"/>
    <lineage>
        <taxon>Bacteria</taxon>
        <taxon>Pseudomonadati</taxon>
        <taxon>Pseudomonadota</taxon>
        <taxon>Alphaproteobacteria</taxon>
        <taxon>Hyphomicrobiales</taxon>
        <taxon>Stappiaceae</taxon>
        <taxon>Stappia</taxon>
    </lineage>
</organism>
<name>A0A857C5W9_9HYPH</name>
<dbReference type="KEGG" id="siw:GH266_05150"/>
<protein>
    <submittedName>
        <fullName evidence="2">DUF2158 domain-containing protein</fullName>
    </submittedName>
</protein>
<dbReference type="EMBL" id="CP046908">
    <property type="protein sequence ID" value="QGZ33952.1"/>
    <property type="molecule type" value="Genomic_DNA"/>
</dbReference>
<evidence type="ECO:0000313" key="2">
    <source>
        <dbReference type="EMBL" id="QGZ33952.1"/>
    </source>
</evidence>
<accession>A0A857C5W9</accession>
<dbReference type="RefSeq" id="WP_158192942.1">
    <property type="nucleotide sequence ID" value="NZ_CP046908.1"/>
</dbReference>
<evidence type="ECO:0000256" key="1">
    <source>
        <dbReference type="SAM" id="MobiDB-lite"/>
    </source>
</evidence>